<dbReference type="EMBL" id="JBFOHK010000003">
    <property type="protein sequence ID" value="MEW9572681.1"/>
    <property type="molecule type" value="Genomic_DNA"/>
</dbReference>
<evidence type="ECO:0000313" key="2">
    <source>
        <dbReference type="EMBL" id="MEW9572681.1"/>
    </source>
</evidence>
<dbReference type="Proteomes" id="UP001556220">
    <property type="component" value="Unassembled WGS sequence"/>
</dbReference>
<protein>
    <submittedName>
        <fullName evidence="2">Uncharacterized protein</fullName>
    </submittedName>
</protein>
<name>A0ABV3QGU3_9GAMM</name>
<proteinExistence type="predicted"/>
<evidence type="ECO:0000256" key="1">
    <source>
        <dbReference type="SAM" id="Coils"/>
    </source>
</evidence>
<organism evidence="2 3">
    <name type="scientific">Rhodanobacter lycopersici</name>
    <dbReference type="NCBI Taxonomy" id="3162487"/>
    <lineage>
        <taxon>Bacteria</taxon>
        <taxon>Pseudomonadati</taxon>
        <taxon>Pseudomonadota</taxon>
        <taxon>Gammaproteobacteria</taxon>
        <taxon>Lysobacterales</taxon>
        <taxon>Rhodanobacteraceae</taxon>
        <taxon>Rhodanobacter</taxon>
    </lineage>
</organism>
<gene>
    <name evidence="2" type="ORF">ABQJ54_13055</name>
</gene>
<keyword evidence="1" id="KW-0175">Coiled coil</keyword>
<evidence type="ECO:0000313" key="3">
    <source>
        <dbReference type="Proteomes" id="UP001556220"/>
    </source>
</evidence>
<dbReference type="RefSeq" id="WP_367854746.1">
    <property type="nucleotide sequence ID" value="NZ_JBFOHK010000003.1"/>
</dbReference>
<keyword evidence="3" id="KW-1185">Reference proteome</keyword>
<comment type="caution">
    <text evidence="2">The sequence shown here is derived from an EMBL/GenBank/DDBJ whole genome shotgun (WGS) entry which is preliminary data.</text>
</comment>
<reference evidence="2 3" key="1">
    <citation type="submission" date="2024-06" db="EMBL/GenBank/DDBJ databases">
        <authorList>
            <person name="Woo H."/>
        </authorList>
    </citation>
    <scope>NUCLEOTIDE SEQUENCE [LARGE SCALE GENOMIC DNA]</scope>
    <source>
        <strain evidence="2 3">Si-c</strain>
    </source>
</reference>
<accession>A0ABV3QGU3</accession>
<sequence>MDLFGGIEKLITEHGSAAILRERIGLAAQQYAILEKENASLKVRITTLEAENSRLQEQARSVSSSSNPSGYVCDHCGSPDLKRTGSRADPTFGDLGIKQALFSCNSCGKQSAFTP</sequence>
<feature type="coiled-coil region" evidence="1">
    <location>
        <begin position="31"/>
        <end position="65"/>
    </location>
</feature>